<comment type="caution">
    <text evidence="1">The sequence shown here is derived from an EMBL/GenBank/DDBJ whole genome shotgun (WGS) entry which is preliminary data.</text>
</comment>
<dbReference type="PANTHER" id="PTHR38886:SF1">
    <property type="entry name" value="NACHT-NTPASE AND P-LOOP NTPASES N-TERMINAL DOMAIN-CONTAINING PROTEIN"/>
    <property type="match status" value="1"/>
</dbReference>
<proteinExistence type="predicted"/>
<sequence>MSFGYSIGDFIALGQLTWKVYDRCKKSAAEFRDLSREVSSLHFVLKAIEEAWGANDLAPYQRYELSNLVEGCREVLRDLEHKLDKYQSLGSNWKSPLDRFRWAAEDIAPMRVRLMHNAVYLSTFNAALTSRSHSDRIQSSEAQILQKLNELQLEFQEGKRAAPAFSLVTVETLDKEETWHNIIKELQTKDLDTRSISTNQGYIRGWIDQVLLVDEDADT</sequence>
<reference evidence="1" key="1">
    <citation type="submission" date="2021-03" db="EMBL/GenBank/DDBJ databases">
        <authorList>
            <person name="Tagirdzhanova G."/>
        </authorList>
    </citation>
    <scope>NUCLEOTIDE SEQUENCE</scope>
</reference>
<name>A0A8H3IVM5_9LECA</name>
<evidence type="ECO:0000313" key="1">
    <source>
        <dbReference type="EMBL" id="CAF9929945.1"/>
    </source>
</evidence>
<dbReference type="OrthoDB" id="195446at2759"/>
<gene>
    <name evidence="1" type="ORF">HETSPECPRED_007505</name>
</gene>
<dbReference type="PANTHER" id="PTHR38886">
    <property type="entry name" value="SESA DOMAIN-CONTAINING PROTEIN"/>
    <property type="match status" value="1"/>
</dbReference>
<accession>A0A8H3IVM5</accession>
<keyword evidence="2" id="KW-1185">Reference proteome</keyword>
<dbReference type="Proteomes" id="UP000664521">
    <property type="component" value="Unassembled WGS sequence"/>
</dbReference>
<organism evidence="1 2">
    <name type="scientific">Heterodermia speciosa</name>
    <dbReference type="NCBI Taxonomy" id="116794"/>
    <lineage>
        <taxon>Eukaryota</taxon>
        <taxon>Fungi</taxon>
        <taxon>Dikarya</taxon>
        <taxon>Ascomycota</taxon>
        <taxon>Pezizomycotina</taxon>
        <taxon>Lecanoromycetes</taxon>
        <taxon>OSLEUM clade</taxon>
        <taxon>Lecanoromycetidae</taxon>
        <taxon>Caliciales</taxon>
        <taxon>Physciaceae</taxon>
        <taxon>Heterodermia</taxon>
    </lineage>
</organism>
<dbReference type="EMBL" id="CAJPDS010000053">
    <property type="protein sequence ID" value="CAF9929945.1"/>
    <property type="molecule type" value="Genomic_DNA"/>
</dbReference>
<evidence type="ECO:0008006" key="3">
    <source>
        <dbReference type="Google" id="ProtNLM"/>
    </source>
</evidence>
<feature type="non-terminal residue" evidence="1">
    <location>
        <position position="219"/>
    </location>
</feature>
<dbReference type="AlphaFoldDB" id="A0A8H3IVM5"/>
<evidence type="ECO:0000313" key="2">
    <source>
        <dbReference type="Proteomes" id="UP000664521"/>
    </source>
</evidence>
<protein>
    <recommendedName>
        <fullName evidence="3">Fungal N-terminal domain-containing protein</fullName>
    </recommendedName>
</protein>